<sequence length="88" mass="10288">MWAKGLFIVLMFALTALLTCAFEEDLSIMTELAREGQCKNLKEECLYPEKPCCDNRPCKCNQPMKDCRCHCKLGELFTHKCWEEDFDE</sequence>
<protein>
    <submittedName>
        <fullName evidence="5">U8-Saltitoxin-Pre1a_1</fullName>
    </submittedName>
</protein>
<dbReference type="GO" id="GO:0008200">
    <property type="term" value="F:ion channel inhibitor activity"/>
    <property type="evidence" value="ECO:0007669"/>
    <property type="project" value="InterPro"/>
</dbReference>
<dbReference type="InterPro" id="IPR004169">
    <property type="entry name" value="Spidertoxin"/>
</dbReference>
<evidence type="ECO:0000256" key="4">
    <source>
        <dbReference type="SAM" id="SignalP"/>
    </source>
</evidence>
<keyword evidence="3" id="KW-1015">Disulfide bond</keyword>
<dbReference type="CDD" id="cd12960">
    <property type="entry name" value="Spider_toxin"/>
    <property type="match status" value="1"/>
</dbReference>
<proteinExistence type="predicted"/>
<reference evidence="5" key="1">
    <citation type="submission" date="2017-03" db="EMBL/GenBank/DDBJ databases">
        <authorList>
            <person name="Braembl D."/>
        </authorList>
    </citation>
    <scope>NUCLEOTIDE SEQUENCE</scope>
</reference>
<reference evidence="5" key="2">
    <citation type="submission" date="2019-03" db="EMBL/GenBank/DDBJ databases">
        <title>Unravelling the molecular evolution of spider venoms.</title>
        <authorList>
            <person name="Pineda S."/>
        </authorList>
    </citation>
    <scope>NUCLEOTIDE SEQUENCE</scope>
</reference>
<comment type="subcellular location">
    <subcellularLocation>
        <location evidence="1">Secreted</location>
    </subcellularLocation>
</comment>
<dbReference type="EMBL" id="HAGL01000034">
    <property type="protein sequence ID" value="SMD29061.1"/>
    <property type="molecule type" value="Transcribed_RNA"/>
</dbReference>
<accession>A0A482ZC17</accession>
<keyword evidence="2" id="KW-0964">Secreted</keyword>
<feature type="signal peptide" evidence="4">
    <location>
        <begin position="1"/>
        <end position="21"/>
    </location>
</feature>
<dbReference type="Pfam" id="PF02819">
    <property type="entry name" value="Toxin_9"/>
    <property type="match status" value="1"/>
</dbReference>
<dbReference type="SUPFAM" id="SSF57059">
    <property type="entry name" value="omega toxin-like"/>
    <property type="match status" value="1"/>
</dbReference>
<keyword evidence="4" id="KW-0732">Signal</keyword>
<feature type="chain" id="PRO_5019789809" evidence="4">
    <location>
        <begin position="22"/>
        <end position="88"/>
    </location>
</feature>
<evidence type="ECO:0000313" key="5">
    <source>
        <dbReference type="EMBL" id="SMD29061.1"/>
    </source>
</evidence>
<dbReference type="GO" id="GO:0005576">
    <property type="term" value="C:extracellular region"/>
    <property type="evidence" value="ECO:0007669"/>
    <property type="project" value="UniProtKB-SubCell"/>
</dbReference>
<evidence type="ECO:0000256" key="2">
    <source>
        <dbReference type="ARBA" id="ARBA00022525"/>
    </source>
</evidence>
<name>A0A482ZC17_9ARAC</name>
<organism evidence="5">
    <name type="scientific">Phidippus regius</name>
    <dbReference type="NCBI Taxonomy" id="1905328"/>
    <lineage>
        <taxon>Eukaryota</taxon>
        <taxon>Metazoa</taxon>
        <taxon>Ecdysozoa</taxon>
        <taxon>Arthropoda</taxon>
        <taxon>Chelicerata</taxon>
        <taxon>Arachnida</taxon>
        <taxon>Araneae</taxon>
        <taxon>Araneomorphae</taxon>
        <taxon>Entelegynae</taxon>
        <taxon>Dionycha</taxon>
        <taxon>Salticidae</taxon>
        <taxon>Salticinae</taxon>
        <taxon>Salticoida</taxon>
        <taxon>Dendryphantini</taxon>
        <taxon>Phidippus</taxon>
    </lineage>
</organism>
<evidence type="ECO:0000256" key="1">
    <source>
        <dbReference type="ARBA" id="ARBA00004613"/>
    </source>
</evidence>
<evidence type="ECO:0000256" key="3">
    <source>
        <dbReference type="ARBA" id="ARBA00023157"/>
    </source>
</evidence>
<dbReference type="AlphaFoldDB" id="A0A482ZC17"/>